<evidence type="ECO:0000313" key="1">
    <source>
        <dbReference type="EMBL" id="KAH7909121.1"/>
    </source>
</evidence>
<dbReference type="EMBL" id="MU267778">
    <property type="protein sequence ID" value="KAH7909121.1"/>
    <property type="molecule type" value="Genomic_DNA"/>
</dbReference>
<keyword evidence="2" id="KW-1185">Reference proteome</keyword>
<organism evidence="1 2">
    <name type="scientific">Hygrophoropsis aurantiaca</name>
    <dbReference type="NCBI Taxonomy" id="72124"/>
    <lineage>
        <taxon>Eukaryota</taxon>
        <taxon>Fungi</taxon>
        <taxon>Dikarya</taxon>
        <taxon>Basidiomycota</taxon>
        <taxon>Agaricomycotina</taxon>
        <taxon>Agaricomycetes</taxon>
        <taxon>Agaricomycetidae</taxon>
        <taxon>Boletales</taxon>
        <taxon>Coniophorineae</taxon>
        <taxon>Hygrophoropsidaceae</taxon>
        <taxon>Hygrophoropsis</taxon>
    </lineage>
</organism>
<sequence length="206" mass="22926">MLPFYFTLILTFSILVRCTHQLPSNNADRDGSFNTELTPSEMLDIYAQGVKYPLSKYSCAYDPAVSHVENISPIANKPVHFINSTHIFRPSLHSTSHSRLIRDQQSIIHTIVIGRQNKLAIGVNTSQTPVRTSHQRASSEFDARIQSFIPNIFLSLCRFQWWGGGAFRCGGTACPTFIGPIDDTRLFHLGYAGIILLSGMVISAVI</sequence>
<accession>A0ACB8A7X9</accession>
<reference evidence="1" key="1">
    <citation type="journal article" date="2021" name="New Phytol.">
        <title>Evolutionary innovations through gain and loss of genes in the ectomycorrhizal Boletales.</title>
        <authorList>
            <person name="Wu G."/>
            <person name="Miyauchi S."/>
            <person name="Morin E."/>
            <person name="Kuo A."/>
            <person name="Drula E."/>
            <person name="Varga T."/>
            <person name="Kohler A."/>
            <person name="Feng B."/>
            <person name="Cao Y."/>
            <person name="Lipzen A."/>
            <person name="Daum C."/>
            <person name="Hundley H."/>
            <person name="Pangilinan J."/>
            <person name="Johnson J."/>
            <person name="Barry K."/>
            <person name="LaButti K."/>
            <person name="Ng V."/>
            <person name="Ahrendt S."/>
            <person name="Min B."/>
            <person name="Choi I.G."/>
            <person name="Park H."/>
            <person name="Plett J.M."/>
            <person name="Magnuson J."/>
            <person name="Spatafora J.W."/>
            <person name="Nagy L.G."/>
            <person name="Henrissat B."/>
            <person name="Grigoriev I.V."/>
            <person name="Yang Z.L."/>
            <person name="Xu J."/>
            <person name="Martin F.M."/>
        </authorList>
    </citation>
    <scope>NUCLEOTIDE SEQUENCE</scope>
    <source>
        <strain evidence="1">ATCC 28755</strain>
    </source>
</reference>
<proteinExistence type="predicted"/>
<evidence type="ECO:0000313" key="2">
    <source>
        <dbReference type="Proteomes" id="UP000790377"/>
    </source>
</evidence>
<comment type="caution">
    <text evidence="1">The sequence shown here is derived from an EMBL/GenBank/DDBJ whole genome shotgun (WGS) entry which is preliminary data.</text>
</comment>
<protein>
    <submittedName>
        <fullName evidence="1">Uncharacterized protein</fullName>
    </submittedName>
</protein>
<name>A0ACB8A7X9_9AGAM</name>
<dbReference type="Proteomes" id="UP000790377">
    <property type="component" value="Unassembled WGS sequence"/>
</dbReference>
<gene>
    <name evidence="1" type="ORF">BJ138DRAFT_271805</name>
</gene>